<dbReference type="AlphaFoldDB" id="A0AAC9J312"/>
<dbReference type="InterPro" id="IPR038548">
    <property type="entry name" value="SporV_AA_N_sf"/>
</dbReference>
<name>A0AAC9J312_VIRHA</name>
<protein>
    <submittedName>
        <fullName evidence="3">Stage V sporulation protein AA</fullName>
    </submittedName>
</protein>
<feature type="domain" description="Stage V sporulation protein AA" evidence="2">
    <location>
        <begin position="1"/>
        <end position="82"/>
    </location>
</feature>
<evidence type="ECO:0000313" key="4">
    <source>
        <dbReference type="Proteomes" id="UP000182945"/>
    </source>
</evidence>
<evidence type="ECO:0000259" key="2">
    <source>
        <dbReference type="Pfam" id="PF12164"/>
    </source>
</evidence>
<accession>A0AAC9J312</accession>
<dbReference type="KEGG" id="vhl:BME96_09475"/>
<dbReference type="Pfam" id="PF12164">
    <property type="entry name" value="SporV_AA"/>
    <property type="match status" value="1"/>
</dbReference>
<organism evidence="3 4">
    <name type="scientific">Virgibacillus halodenitrificans</name>
    <name type="common">Bacillus halodenitrificans</name>
    <dbReference type="NCBI Taxonomy" id="1482"/>
    <lineage>
        <taxon>Bacteria</taxon>
        <taxon>Bacillati</taxon>
        <taxon>Bacillota</taxon>
        <taxon>Bacilli</taxon>
        <taxon>Bacillales</taxon>
        <taxon>Bacillaceae</taxon>
        <taxon>Virgibacillus</taxon>
    </lineage>
</organism>
<keyword evidence="1" id="KW-0472">Membrane</keyword>
<gene>
    <name evidence="3" type="ORF">BME96_09475</name>
</gene>
<evidence type="ECO:0000313" key="3">
    <source>
        <dbReference type="EMBL" id="APC50237.1"/>
    </source>
</evidence>
<keyword evidence="1" id="KW-1133">Transmembrane helix</keyword>
<dbReference type="EMBL" id="CP017962">
    <property type="protein sequence ID" value="APC50237.1"/>
    <property type="molecule type" value="Genomic_DNA"/>
</dbReference>
<feature type="transmembrane region" description="Helical" evidence="1">
    <location>
        <begin position="86"/>
        <end position="107"/>
    </location>
</feature>
<reference evidence="3 4" key="1">
    <citation type="submission" date="2016-11" db="EMBL/GenBank/DDBJ databases">
        <title>Complete genome sequencing of Virgibacillus halodenitrificans PDB-F2.</title>
        <authorList>
            <person name="Sun Z."/>
            <person name="Zhou Y."/>
            <person name="Li H."/>
        </authorList>
    </citation>
    <scope>NUCLEOTIDE SEQUENCE [LARGE SCALE GENOMIC DNA]</scope>
    <source>
        <strain evidence="3 4">PDB-F2</strain>
    </source>
</reference>
<dbReference type="Gene3D" id="2.60.480.10">
    <property type="entry name" value="eubacterium ventriosum atcc domain"/>
    <property type="match status" value="1"/>
</dbReference>
<dbReference type="Proteomes" id="UP000182945">
    <property type="component" value="Chromosome"/>
</dbReference>
<proteinExistence type="predicted"/>
<feature type="transmembrane region" description="Helical" evidence="1">
    <location>
        <begin position="135"/>
        <end position="153"/>
    </location>
</feature>
<dbReference type="InterPro" id="IPR021997">
    <property type="entry name" value="SporV_AA"/>
</dbReference>
<evidence type="ECO:0000256" key="1">
    <source>
        <dbReference type="SAM" id="Phobius"/>
    </source>
</evidence>
<keyword evidence="1" id="KW-0812">Transmembrane</keyword>
<sequence length="197" mass="23277">MKKSVELPKYQEVTLKNIAHISIDSSYKEELNNTTIYHITKKDKNIVVIDSFLIIDYLNKKFPELELQVIGPAQCIIRIHEKKKPLSFLLVVIVWLILFIGTAMTIMNFHYDVSMQEVQQKLHFLLTGQENEFPLWIQVPYSIGLGIGMLLFFNHWFSKKFNEEPSPLEIEINNYQQNLDDYLIQNENMLDDERNNR</sequence>